<comment type="caution">
    <text evidence="4">The sequence shown here is derived from an EMBL/GenBank/DDBJ whole genome shotgun (WGS) entry which is preliminary data.</text>
</comment>
<evidence type="ECO:0000313" key="4">
    <source>
        <dbReference type="EMBL" id="KAK6342309.1"/>
    </source>
</evidence>
<keyword evidence="1" id="KW-0677">Repeat</keyword>
<dbReference type="InterPro" id="IPR036770">
    <property type="entry name" value="Ankyrin_rpt-contain_sf"/>
</dbReference>
<dbReference type="Gene3D" id="1.25.40.20">
    <property type="entry name" value="Ankyrin repeat-containing domain"/>
    <property type="match status" value="1"/>
</dbReference>
<dbReference type="AlphaFoldDB" id="A0AAN8MVQ9"/>
<evidence type="ECO:0000256" key="2">
    <source>
        <dbReference type="ARBA" id="ARBA00023043"/>
    </source>
</evidence>
<keyword evidence="5" id="KW-1185">Reference proteome</keyword>
<dbReference type="Pfam" id="PF14420">
    <property type="entry name" value="Clr5"/>
    <property type="match status" value="1"/>
</dbReference>
<dbReference type="SUPFAM" id="SSF48403">
    <property type="entry name" value="Ankyrin repeat"/>
    <property type="match status" value="1"/>
</dbReference>
<evidence type="ECO:0000256" key="1">
    <source>
        <dbReference type="ARBA" id="ARBA00022737"/>
    </source>
</evidence>
<organism evidence="4 5">
    <name type="scientific">Orbilia javanica</name>
    <dbReference type="NCBI Taxonomy" id="47235"/>
    <lineage>
        <taxon>Eukaryota</taxon>
        <taxon>Fungi</taxon>
        <taxon>Dikarya</taxon>
        <taxon>Ascomycota</taxon>
        <taxon>Pezizomycotina</taxon>
        <taxon>Orbiliomycetes</taxon>
        <taxon>Orbiliales</taxon>
        <taxon>Orbiliaceae</taxon>
        <taxon>Orbilia</taxon>
    </lineage>
</organism>
<feature type="domain" description="Clr5" evidence="3">
    <location>
        <begin position="25"/>
        <end position="71"/>
    </location>
</feature>
<evidence type="ECO:0000259" key="3">
    <source>
        <dbReference type="Pfam" id="PF14420"/>
    </source>
</evidence>
<name>A0AAN8MVQ9_9PEZI</name>
<dbReference type="PANTHER" id="PTHR24198">
    <property type="entry name" value="ANKYRIN REPEAT AND PROTEIN KINASE DOMAIN-CONTAINING PROTEIN"/>
    <property type="match status" value="1"/>
</dbReference>
<gene>
    <name evidence="4" type="ORF">TWF718_007712</name>
</gene>
<protein>
    <recommendedName>
        <fullName evidence="3">Clr5 domain-containing protein</fullName>
    </recommendedName>
</protein>
<dbReference type="Pfam" id="PF13637">
    <property type="entry name" value="Ank_4"/>
    <property type="match status" value="1"/>
</dbReference>
<sequence>MELDLSQLPARKRSARCDRLDEPQIRSAIEILYSVELLSVKQVQLEVNKTYNLNATQSQYRDRLHKWGCRKRLNNREYHKVYRDLLAREELGKKSEITLSQVVKVPMKRFERWTSRNITFTDRMMTKVSSTDVQTVGDDTRSSLPLVLVRTPPSFDIDIIPTLATQRFIPISTIKSLPIWQASRYLEQFADRYLPSRDNNGSAVRGQHLPSYYPLLRAIIYQLSNNIIDEYKEHLIEPLLKQVDSLNARAAFRKLLSNNTVSIVTTCQSLVVPLYQRGDIEMLEWIRASHPEVTLNLYDILPGSLWGGKPDNSRRLLEDIEKDGSPPRNGLEAMNLLYLCLIKMDNLDIFLKLWNPRDIKVAHIEDYKYRRHSLEVIPLFTDCPKKLGLLLSLGFGYGIWASLLQKILRKNFDIASILLRHVGIEVDPRDRCSDLGGFKPSYEIIGEANFLKILKNAASEKCFVEDFRKQGFRLAEEQIVDWVLIRVAWSKPEMRDFAMRLLQRERKRSISKSELFTAAIDLLFFEPLGADLSDLIHPEEISFQDLATDPAGPRMYFGARFWGSFERRKLPMLKMFVEFGADINQTQLWRQTLWEVLEQGMCWGRYVSTTLEAEFLAFLLDAGADPEMAYEQVTADISSRLYSRVLRNAIGRSRYETDQTPDLAKPIEFLYFYDNPLTFCTLATRLTDVEDFIMKITTLSGFGLVFSTQFFQALRDRNIDLVKALWAERFTVCIPRAPEQQLISALTTGNMDLTKAIFLQNIASYRLLTLVSVLVEDLAADYSPIITADHNEYNHRLEMLRWVLNQGANFSTIPEFNSRRKPYIQMYNTLLSRAMYRGSVELFSLLLSFVHGLDSQDSAAYLELQKRGLNPVPRAAELENLDFLKLLIDKGFDINEPFRYIFNGPETALYFAVKGGRLQNVTYVLKQGGDIYAPCLRLNSVIEFAVRRGRLDSVALFLAVDPECYDIALEAAILHKEKLMERFIRDWKLKSQPEAVGLSGDASNQEFFYEVGHYGG</sequence>
<dbReference type="Proteomes" id="UP001313282">
    <property type="component" value="Unassembled WGS sequence"/>
</dbReference>
<accession>A0AAN8MVQ9</accession>
<evidence type="ECO:0000313" key="5">
    <source>
        <dbReference type="Proteomes" id="UP001313282"/>
    </source>
</evidence>
<keyword evidence="2" id="KW-0040">ANK repeat</keyword>
<dbReference type="EMBL" id="JAVHNR010000005">
    <property type="protein sequence ID" value="KAK6342309.1"/>
    <property type="molecule type" value="Genomic_DNA"/>
</dbReference>
<dbReference type="SMART" id="SM00248">
    <property type="entry name" value="ANK"/>
    <property type="match status" value="4"/>
</dbReference>
<dbReference type="PANTHER" id="PTHR24198:SF165">
    <property type="entry name" value="ANKYRIN REPEAT-CONTAINING PROTEIN-RELATED"/>
    <property type="match status" value="1"/>
</dbReference>
<dbReference type="InterPro" id="IPR025676">
    <property type="entry name" value="Clr5_dom"/>
</dbReference>
<dbReference type="InterPro" id="IPR002110">
    <property type="entry name" value="Ankyrin_rpt"/>
</dbReference>
<proteinExistence type="predicted"/>
<reference evidence="4 5" key="1">
    <citation type="submission" date="2019-10" db="EMBL/GenBank/DDBJ databases">
        <authorList>
            <person name="Palmer J.M."/>
        </authorList>
    </citation>
    <scope>NUCLEOTIDE SEQUENCE [LARGE SCALE GENOMIC DNA]</scope>
    <source>
        <strain evidence="4 5">TWF718</strain>
    </source>
</reference>